<dbReference type="Gene3D" id="3.40.50.11970">
    <property type="match status" value="1"/>
</dbReference>
<sequence length="645" mass="70544">MMPTWELEIVMRYIRDFIVIFAVLLSALLVVSATETPIIGNETPSHTKSLVMIYMVGSDLESEDGAGTDNIKQINEGVGDIVPGDLQIVVGYGGANKTGWKGMTIASYDQLKKDLQNEVIGDESISSFSDPSIDMGSPVGLKTFIDWVSKRYSADHTYLIFWDHGGGYGGFGSDENSGNMLSLANIASVFNETQFKPEVIGFDACLMSELEVAATLSPYGTYFIGSEEIEPGSGWEYAKWMKVLAQNPSQNPINVSRIIVDTFVDAPGDSGRTLSVLDLELMPDIANKLEDLGASLTQVMKDTTGFRLIGKAYRNSTKFAQEPGNNGGTSVDLSLLVQYLMSHVSGAEKAGSSINESINKAVLYERHDKYISDARGLSIMDPQGTSHDQYLEDGVNVKVTPGWDSFITDFLLKQSTDNEKPELNSTGVNSYELTDPSGTASVWVEYFAYDPQTNDLIALGETPAVADTEGTYSIPEWDGTWFYLKDSSASDKYALLGMFYEDSTDDGIEEYSSKVNVTHDGLQDNVYLYSYIDPETGKTDLEFRPYTIDSTGEVLISRATIIPARGDKIDTYSELFNPDSNESDWINLGNMTVEGTVELVPSILPDGIYATGLYADYGNGYGSVTDLQKIEINDGQVTRDGSLTI</sequence>
<name>A0A2V2MQ84_9EURY</name>
<dbReference type="Pfam" id="PF03415">
    <property type="entry name" value="Peptidase_C11"/>
    <property type="match status" value="1"/>
</dbReference>
<gene>
    <name evidence="1" type="ORF">DK846_15050</name>
</gene>
<accession>A0A2V2MQ84</accession>
<dbReference type="AlphaFoldDB" id="A0A2V2MQ84"/>
<comment type="caution">
    <text evidence="1">The sequence shown here is derived from an EMBL/GenBank/DDBJ whole genome shotgun (WGS) entry which is preliminary data.</text>
</comment>
<dbReference type="Proteomes" id="UP000245657">
    <property type="component" value="Unassembled WGS sequence"/>
</dbReference>
<evidence type="ECO:0000313" key="2">
    <source>
        <dbReference type="Proteomes" id="UP000245657"/>
    </source>
</evidence>
<dbReference type="EMBL" id="QGMY01000014">
    <property type="protein sequence ID" value="PWR70394.1"/>
    <property type="molecule type" value="Genomic_DNA"/>
</dbReference>
<protein>
    <recommendedName>
        <fullName evidence="3">Peptidase C11</fullName>
    </recommendedName>
</protein>
<dbReference type="PANTHER" id="PTHR37835:SF1">
    <property type="entry name" value="ALPHA-CLOSTRIPAIN"/>
    <property type="match status" value="1"/>
</dbReference>
<keyword evidence="2" id="KW-1185">Reference proteome</keyword>
<evidence type="ECO:0008006" key="3">
    <source>
        <dbReference type="Google" id="ProtNLM"/>
    </source>
</evidence>
<dbReference type="InterPro" id="IPR005077">
    <property type="entry name" value="Peptidase_C11"/>
</dbReference>
<proteinExistence type="predicted"/>
<reference evidence="1 2" key="1">
    <citation type="submission" date="2018-05" db="EMBL/GenBank/DDBJ databases">
        <title>Draft genome of Methanospirillum lacunae Ki8-1.</title>
        <authorList>
            <person name="Dueholm M.S."/>
            <person name="Nielsen P.H."/>
            <person name="Bakmann L.F."/>
            <person name="Otzen D.E."/>
        </authorList>
    </citation>
    <scope>NUCLEOTIDE SEQUENCE [LARGE SCALE GENOMIC DNA]</scope>
    <source>
        <strain evidence="1 2">Ki8-1</strain>
    </source>
</reference>
<dbReference type="PANTHER" id="PTHR37835">
    <property type="entry name" value="ALPHA-CLOSTRIPAIN"/>
    <property type="match status" value="1"/>
</dbReference>
<organism evidence="1 2">
    <name type="scientific">Methanospirillum lacunae</name>
    <dbReference type="NCBI Taxonomy" id="668570"/>
    <lineage>
        <taxon>Archaea</taxon>
        <taxon>Methanobacteriati</taxon>
        <taxon>Methanobacteriota</taxon>
        <taxon>Stenosarchaea group</taxon>
        <taxon>Methanomicrobia</taxon>
        <taxon>Methanomicrobiales</taxon>
        <taxon>Methanospirillaceae</taxon>
        <taxon>Methanospirillum</taxon>
    </lineage>
</organism>
<evidence type="ECO:0000313" key="1">
    <source>
        <dbReference type="EMBL" id="PWR70394.1"/>
    </source>
</evidence>